<evidence type="ECO:0000256" key="5">
    <source>
        <dbReference type="ARBA" id="ARBA00005072"/>
    </source>
</evidence>
<comment type="cofactor">
    <cofactor evidence="1">
        <name>pyridoxal 5'-phosphate</name>
        <dbReference type="ChEBI" id="CHEBI:597326"/>
    </cofactor>
</comment>
<evidence type="ECO:0000256" key="10">
    <source>
        <dbReference type="ARBA" id="ARBA00023304"/>
    </source>
</evidence>
<dbReference type="AlphaFoldDB" id="A0A5A9YYS6"/>
<evidence type="ECO:0000256" key="9">
    <source>
        <dbReference type="ARBA" id="ARBA00022898"/>
    </source>
</evidence>
<comment type="similarity">
    <text evidence="6">Belongs to the class-IV pyridoxal-phosphate-dependent aminotransferase family.</text>
</comment>
<dbReference type="RefSeq" id="WP_111368972.1">
    <property type="nucleotide sequence ID" value="NZ_VINQ01000020.1"/>
</dbReference>
<dbReference type="InterPro" id="IPR043132">
    <property type="entry name" value="BCAT-like_C"/>
</dbReference>
<dbReference type="EMBL" id="VINQ01000020">
    <property type="protein sequence ID" value="KAA0910024.1"/>
    <property type="molecule type" value="Genomic_DNA"/>
</dbReference>
<comment type="caution">
    <text evidence="14">The sequence shown here is derived from an EMBL/GenBank/DDBJ whole genome shotgun (WGS) entry which is preliminary data.</text>
</comment>
<accession>A0A5A9YYS6</accession>
<comment type="pathway">
    <text evidence="5">Amino-acid biosynthesis; L-leucine biosynthesis; L-leucine from 3-methyl-2-oxobutanoate: step 4/4.</text>
</comment>
<dbReference type="Proteomes" id="UP000325291">
    <property type="component" value="Unassembled WGS sequence"/>
</dbReference>
<sequence length="321" mass="35417">MQTPEKTIPAAPEYESGAAYIDGAFMPVIQAAIPVLHGGYRRSDVTYDVVGVWDGNFFRLDDHIARFRASIRALHMEPAESDAEIIEILHRLVALAGLRSAYVSMECLRGAPKPGLPRHPANCRSYLSCHAIPWQSVATHEMFERGMHLMISSVLRIPPESFDPTVKNFHWGDLTRSMFEAKAAGADYSVLLDSDGNITEGPGFNVFCIRDSVVVCPARGALKGITQKSVLELCDELGLKSEVRDITAEEFRNADEIFTCTTAGGVMPASRIDGRRLNNDRPGPISTRLKDLFWSKRTEGWHASPVRYELAAKVASCPDPS</sequence>
<evidence type="ECO:0000313" key="15">
    <source>
        <dbReference type="Proteomes" id="UP000325291"/>
    </source>
</evidence>
<keyword evidence="9" id="KW-0663">Pyridoxal phosphate</keyword>
<evidence type="ECO:0000256" key="8">
    <source>
        <dbReference type="ARBA" id="ARBA00014472"/>
    </source>
</evidence>
<dbReference type="EC" id="2.6.1.42" evidence="7"/>
<evidence type="ECO:0000256" key="11">
    <source>
        <dbReference type="ARBA" id="ARBA00048212"/>
    </source>
</evidence>
<name>A0A5A9YYS6_9RHOB</name>
<evidence type="ECO:0000313" key="14">
    <source>
        <dbReference type="EMBL" id="KAA0910024.1"/>
    </source>
</evidence>
<organism evidence="14 15">
    <name type="scientific">Aquicoccus porphyridii</name>
    <dbReference type="NCBI Taxonomy" id="1852029"/>
    <lineage>
        <taxon>Bacteria</taxon>
        <taxon>Pseudomonadati</taxon>
        <taxon>Pseudomonadota</taxon>
        <taxon>Alphaproteobacteria</taxon>
        <taxon>Rhodobacterales</taxon>
        <taxon>Paracoccaceae</taxon>
        <taxon>Aquicoccus</taxon>
    </lineage>
</organism>
<dbReference type="GO" id="GO:0008652">
    <property type="term" value="P:amino acid biosynthetic process"/>
    <property type="evidence" value="ECO:0007669"/>
    <property type="project" value="UniProtKB-ARBA"/>
</dbReference>
<dbReference type="Gene3D" id="3.30.470.10">
    <property type="match status" value="1"/>
</dbReference>
<comment type="catalytic activity">
    <reaction evidence="12">
        <text>L-isoleucine + 2-oxoglutarate = (S)-3-methyl-2-oxopentanoate + L-glutamate</text>
        <dbReference type="Rhea" id="RHEA:24801"/>
        <dbReference type="ChEBI" id="CHEBI:16810"/>
        <dbReference type="ChEBI" id="CHEBI:29985"/>
        <dbReference type="ChEBI" id="CHEBI:35146"/>
        <dbReference type="ChEBI" id="CHEBI:58045"/>
        <dbReference type="EC" id="2.6.1.42"/>
    </reaction>
</comment>
<comment type="catalytic activity">
    <reaction evidence="13">
        <text>L-leucine + 2-oxoglutarate = 4-methyl-2-oxopentanoate + L-glutamate</text>
        <dbReference type="Rhea" id="RHEA:18321"/>
        <dbReference type="ChEBI" id="CHEBI:16810"/>
        <dbReference type="ChEBI" id="CHEBI:17865"/>
        <dbReference type="ChEBI" id="CHEBI:29985"/>
        <dbReference type="ChEBI" id="CHEBI:57427"/>
        <dbReference type="EC" id="2.6.1.42"/>
    </reaction>
</comment>
<comment type="catalytic activity">
    <reaction evidence="11">
        <text>L-valine + 2-oxoglutarate = 3-methyl-2-oxobutanoate + L-glutamate</text>
        <dbReference type="Rhea" id="RHEA:24813"/>
        <dbReference type="ChEBI" id="CHEBI:11851"/>
        <dbReference type="ChEBI" id="CHEBI:16810"/>
        <dbReference type="ChEBI" id="CHEBI:29985"/>
        <dbReference type="ChEBI" id="CHEBI:57762"/>
        <dbReference type="EC" id="2.6.1.42"/>
    </reaction>
</comment>
<dbReference type="InterPro" id="IPR001544">
    <property type="entry name" value="Aminotrans_IV"/>
</dbReference>
<dbReference type="GO" id="GO:0004084">
    <property type="term" value="F:branched-chain-amino-acid transaminase activity"/>
    <property type="evidence" value="ECO:0007669"/>
    <property type="project" value="UniProtKB-EC"/>
</dbReference>
<evidence type="ECO:0000256" key="6">
    <source>
        <dbReference type="ARBA" id="ARBA00009320"/>
    </source>
</evidence>
<dbReference type="Gene3D" id="3.20.10.10">
    <property type="entry name" value="D-amino Acid Aminotransferase, subunit A, domain 2"/>
    <property type="match status" value="1"/>
</dbReference>
<dbReference type="InterPro" id="IPR036038">
    <property type="entry name" value="Aminotransferase-like"/>
</dbReference>
<evidence type="ECO:0000256" key="1">
    <source>
        <dbReference type="ARBA" id="ARBA00001933"/>
    </source>
</evidence>
<keyword evidence="15" id="KW-1185">Reference proteome</keyword>
<dbReference type="SUPFAM" id="SSF56752">
    <property type="entry name" value="D-aminoacid aminotransferase-like PLP-dependent enzymes"/>
    <property type="match status" value="1"/>
</dbReference>
<dbReference type="PANTHER" id="PTHR42743:SF11">
    <property type="entry name" value="AMINODEOXYCHORISMATE LYASE"/>
    <property type="match status" value="1"/>
</dbReference>
<gene>
    <name evidence="14" type="ORF">FLO80_18780</name>
</gene>
<keyword evidence="14" id="KW-0808">Transferase</keyword>
<evidence type="ECO:0000256" key="12">
    <source>
        <dbReference type="ARBA" id="ARBA00048798"/>
    </source>
</evidence>
<evidence type="ECO:0000256" key="3">
    <source>
        <dbReference type="ARBA" id="ARBA00004824"/>
    </source>
</evidence>
<keyword evidence="10" id="KW-0028">Amino-acid biosynthesis</keyword>
<dbReference type="GO" id="GO:0009082">
    <property type="term" value="P:branched-chain amino acid biosynthetic process"/>
    <property type="evidence" value="ECO:0007669"/>
    <property type="project" value="UniProtKB-KW"/>
</dbReference>
<evidence type="ECO:0000256" key="4">
    <source>
        <dbReference type="ARBA" id="ARBA00004931"/>
    </source>
</evidence>
<proteinExistence type="inferred from homology"/>
<dbReference type="InterPro" id="IPR043131">
    <property type="entry name" value="BCAT-like_N"/>
</dbReference>
<protein>
    <recommendedName>
        <fullName evidence="8">Probable branched-chain-amino-acid aminotransferase</fullName>
        <ecNumber evidence="7">2.6.1.42</ecNumber>
    </recommendedName>
</protein>
<keyword evidence="10" id="KW-0100">Branched-chain amino acid biosynthesis</keyword>
<dbReference type="Pfam" id="PF01063">
    <property type="entry name" value="Aminotran_4"/>
    <property type="match status" value="1"/>
</dbReference>
<reference evidence="14 15" key="1">
    <citation type="submission" date="2019-07" db="EMBL/GenBank/DDBJ databases">
        <title>Aquicoccus porphyridii gen. nov., sp. nov., isolated from a small marine red alga, Porphyridium marinum.</title>
        <authorList>
            <person name="Liu L."/>
        </authorList>
    </citation>
    <scope>NUCLEOTIDE SEQUENCE [LARGE SCALE GENOMIC DNA]</scope>
    <source>
        <strain evidence="14 15">L1 8-17</strain>
    </source>
</reference>
<evidence type="ECO:0000256" key="7">
    <source>
        <dbReference type="ARBA" id="ARBA00013053"/>
    </source>
</evidence>
<comment type="pathway">
    <text evidence="3">Amino-acid biosynthesis; L-isoleucine biosynthesis; L-isoleucine from 2-oxobutanoate: step 4/4.</text>
</comment>
<evidence type="ECO:0000256" key="13">
    <source>
        <dbReference type="ARBA" id="ARBA00049229"/>
    </source>
</evidence>
<comment type="pathway">
    <text evidence="4">Amino-acid biosynthesis; L-valine biosynthesis; L-valine from pyruvate: step 4/4.</text>
</comment>
<evidence type="ECO:0000256" key="2">
    <source>
        <dbReference type="ARBA" id="ARBA00003109"/>
    </source>
</evidence>
<dbReference type="FunFam" id="3.20.10.10:FF:000002">
    <property type="entry name" value="D-alanine aminotransferase"/>
    <property type="match status" value="1"/>
</dbReference>
<comment type="function">
    <text evidence="2">Acts on leucine, isoleucine and valine.</text>
</comment>
<dbReference type="PANTHER" id="PTHR42743">
    <property type="entry name" value="AMINO-ACID AMINOTRANSFERASE"/>
    <property type="match status" value="1"/>
</dbReference>
<dbReference type="InterPro" id="IPR050571">
    <property type="entry name" value="Class-IV_PLP-Dep_Aminotrnsfr"/>
</dbReference>
<keyword evidence="14" id="KW-0032">Aminotransferase</keyword>